<protein>
    <submittedName>
        <fullName evidence="5">Beta-galactosidase</fullName>
    </submittedName>
</protein>
<reference evidence="5 6" key="1">
    <citation type="submission" date="2016-10" db="EMBL/GenBank/DDBJ databases">
        <authorList>
            <person name="de Groot N.N."/>
        </authorList>
    </citation>
    <scope>NUCLEOTIDE SEQUENCE [LARGE SCALE GENOMIC DNA]</scope>
    <source>
        <strain evidence="5 6">MP1X4</strain>
    </source>
</reference>
<dbReference type="InterPro" id="IPR006103">
    <property type="entry name" value="Glyco_hydro_2_cat"/>
</dbReference>
<dbReference type="STRING" id="652787.SAMN05216490_1221"/>
<accession>A0A1H1SHM5</accession>
<dbReference type="OrthoDB" id="9801077at2"/>
<dbReference type="PANTHER" id="PTHR42732">
    <property type="entry name" value="BETA-GALACTOSIDASE"/>
    <property type="match status" value="1"/>
</dbReference>
<dbReference type="GO" id="GO:0005975">
    <property type="term" value="P:carbohydrate metabolic process"/>
    <property type="evidence" value="ECO:0007669"/>
    <property type="project" value="InterPro"/>
</dbReference>
<name>A0A1H1SHM5_MUCMA</name>
<dbReference type="AlphaFoldDB" id="A0A1H1SHM5"/>
<sequence>MSYQLTPIIIKGDYRRLFIITLLLFFCSTSVNVFAQQVHFTHDFAPTEELVPPQEKPFRSSICLNGEWQFLPVEKAEKLGIEKIKNPELPENPDWETTPVKVPSPWNVNSFARDNSSGGDFLTYPSYPKKWESIRAGWLMRTIPYKKEWKGKRLILRFDAIGGYTQIFINKHKIAENFEVFLPFEVDVTDEIKPGKDNEILVWVADAQLFNQPGKYGRRIYVAGSFWGQHAIGIWQDVNLIAKPVVNIQNTFVKPSLATDMLTVEATISNTSDKVREVNVSGDVSPWVNLAGKDVISAPEPKWELGTTALSFPGKKISINPHSQATLSLSIKVNGRLKEWTTEHPNLNGLILTIKDGNNEIDKQYTRFGWREFTLQGSKLCLNGKPIVLKGDSWHFMGIPQMTRRYAWAWFTLLQNSHANAVRLHAEPYPSFYLDMADEMGICVLDETGMWASDGGPKIDAPDYWKNSDEHLRRFVLRDRNHPAVFGWSVCNENMPIVLNVFHAPDSLVKRQVAEINKWIAITQGLDPTRAWISGDGETQAIATMNSPVIIGHYGGTDENYRDLSSKGKPWGIGEAGMAYYATPKQSAEYNGNRSYESQQGRMEGVADEATKLINMLKKYKASYMSVFNLVWYGVKPLELGLADTTRAPKPSDGIFFGKYREGQPGVQPERLGPYTTTLNPGYDPSLPLYKTWPLQIAVSNSFADTTIQKEEIVPAENVTVNHTAVVNNVILLSTDKDSVLYKTLSDMGVLVHTLPVKNGHNLLIIDGEHTPDDARSLALQKTISQQGGNVLIWGADPSSIKAVNKYLPFPTELTNRKATSFITIGTDPVINGLGNADFYFSEVSDKPIMNYGLSGDLIKHSTILLDACNTDWRTWNKRAEYLKTAAVLRSEREYKPEGKALITVDAGAGKIYFFAIDPALLSATSVSLVRHMLVNLGVDFNGKANTNTAFGTDGKLHSALLLASFDVSGKNDNEIGKINQLKDLKPEDYLADKQVENHFWENATTPDGTFDFSKFHFDGPTTHAIAYLSFWIYSPHSLTNLLLEPDLPRLDMYLNADDGYQVYLNNNLIKETINAGGLTSPAQVIKALPLEKGWNHFVIKAIQKEGSWKLAIGIDCDKKAFLNEIKTQVTH</sequence>
<proteinExistence type="inferred from homology"/>
<dbReference type="EMBL" id="LT629740">
    <property type="protein sequence ID" value="SDS47550.1"/>
    <property type="molecule type" value="Genomic_DNA"/>
</dbReference>
<dbReference type="Gene3D" id="2.60.120.260">
    <property type="entry name" value="Galactose-binding domain-like"/>
    <property type="match status" value="1"/>
</dbReference>
<evidence type="ECO:0000313" key="5">
    <source>
        <dbReference type="EMBL" id="SDS47550.1"/>
    </source>
</evidence>
<evidence type="ECO:0000256" key="1">
    <source>
        <dbReference type="ARBA" id="ARBA00007401"/>
    </source>
</evidence>
<dbReference type="InterPro" id="IPR008979">
    <property type="entry name" value="Galactose-bd-like_sf"/>
</dbReference>
<dbReference type="Gene3D" id="3.20.20.80">
    <property type="entry name" value="Glycosidases"/>
    <property type="match status" value="1"/>
</dbReference>
<evidence type="ECO:0000313" key="6">
    <source>
        <dbReference type="Proteomes" id="UP000199679"/>
    </source>
</evidence>
<dbReference type="InterPro" id="IPR051913">
    <property type="entry name" value="GH2_Domain-Containing"/>
</dbReference>
<dbReference type="RefSeq" id="WP_091370328.1">
    <property type="nucleotide sequence ID" value="NZ_LT629740.1"/>
</dbReference>
<dbReference type="InterPro" id="IPR006102">
    <property type="entry name" value="Ig-like_GH2"/>
</dbReference>
<evidence type="ECO:0000259" key="2">
    <source>
        <dbReference type="Pfam" id="PF00703"/>
    </source>
</evidence>
<dbReference type="Gene3D" id="2.60.40.10">
    <property type="entry name" value="Immunoglobulins"/>
    <property type="match status" value="1"/>
</dbReference>
<keyword evidence="6" id="KW-1185">Reference proteome</keyword>
<dbReference type="GO" id="GO:0004553">
    <property type="term" value="F:hydrolase activity, hydrolyzing O-glycosyl compounds"/>
    <property type="evidence" value="ECO:0007669"/>
    <property type="project" value="InterPro"/>
</dbReference>
<dbReference type="Proteomes" id="UP000199679">
    <property type="component" value="Chromosome I"/>
</dbReference>
<dbReference type="InterPro" id="IPR017853">
    <property type="entry name" value="GH"/>
</dbReference>
<feature type="domain" description="Glycoside hydrolase family 2 catalytic" evidence="3">
    <location>
        <begin position="375"/>
        <end position="545"/>
    </location>
</feature>
<evidence type="ECO:0000259" key="3">
    <source>
        <dbReference type="Pfam" id="PF02836"/>
    </source>
</evidence>
<dbReference type="SUPFAM" id="SSF51445">
    <property type="entry name" value="(Trans)glycosidases"/>
    <property type="match status" value="1"/>
</dbReference>
<organism evidence="5 6">
    <name type="scientific">Mucilaginibacter mallensis</name>
    <dbReference type="NCBI Taxonomy" id="652787"/>
    <lineage>
        <taxon>Bacteria</taxon>
        <taxon>Pseudomonadati</taxon>
        <taxon>Bacteroidota</taxon>
        <taxon>Sphingobacteriia</taxon>
        <taxon>Sphingobacteriales</taxon>
        <taxon>Sphingobacteriaceae</taxon>
        <taxon>Mucilaginibacter</taxon>
    </lineage>
</organism>
<comment type="similarity">
    <text evidence="1">Belongs to the glycosyl hydrolase 2 family.</text>
</comment>
<dbReference type="InterPro" id="IPR013783">
    <property type="entry name" value="Ig-like_fold"/>
</dbReference>
<dbReference type="PANTHER" id="PTHR42732:SF1">
    <property type="entry name" value="BETA-MANNOSIDASE"/>
    <property type="match status" value="1"/>
</dbReference>
<evidence type="ECO:0000259" key="4">
    <source>
        <dbReference type="Pfam" id="PF02837"/>
    </source>
</evidence>
<gene>
    <name evidence="5" type="ORF">SAMN05216490_1221</name>
</gene>
<feature type="domain" description="Glycosyl hydrolases family 2 sugar binding" evidence="4">
    <location>
        <begin position="64"/>
        <end position="244"/>
    </location>
</feature>
<feature type="domain" description="Glycoside hydrolase family 2 immunoglobulin-like beta-sandwich" evidence="2">
    <location>
        <begin position="246"/>
        <end position="371"/>
    </location>
</feature>
<dbReference type="Pfam" id="PF02836">
    <property type="entry name" value="Glyco_hydro_2_C"/>
    <property type="match status" value="1"/>
</dbReference>
<dbReference type="InterPro" id="IPR006104">
    <property type="entry name" value="Glyco_hydro_2_N"/>
</dbReference>
<dbReference type="Pfam" id="PF00703">
    <property type="entry name" value="Glyco_hydro_2"/>
    <property type="match status" value="1"/>
</dbReference>
<dbReference type="SUPFAM" id="SSF49785">
    <property type="entry name" value="Galactose-binding domain-like"/>
    <property type="match status" value="1"/>
</dbReference>
<dbReference type="Pfam" id="PF02837">
    <property type="entry name" value="Glyco_hydro_2_N"/>
    <property type="match status" value="1"/>
</dbReference>